<gene>
    <name evidence="1" type="ORF">ACFPPD_23280</name>
</gene>
<dbReference type="Proteomes" id="UP001596105">
    <property type="component" value="Unassembled WGS sequence"/>
</dbReference>
<name>A0ABW0M2U0_9BACL</name>
<proteinExistence type="predicted"/>
<dbReference type="RefSeq" id="WP_209751974.1">
    <property type="nucleotide sequence ID" value="NZ_JBHSMH010000107.1"/>
</dbReference>
<comment type="caution">
    <text evidence="1">The sequence shown here is derived from an EMBL/GenBank/DDBJ whole genome shotgun (WGS) entry which is preliminary data.</text>
</comment>
<reference evidence="2" key="1">
    <citation type="journal article" date="2019" name="Int. J. Syst. Evol. Microbiol.">
        <title>The Global Catalogue of Microorganisms (GCM) 10K type strain sequencing project: providing services to taxonomists for standard genome sequencing and annotation.</title>
        <authorList>
            <consortium name="The Broad Institute Genomics Platform"/>
            <consortium name="The Broad Institute Genome Sequencing Center for Infectious Disease"/>
            <person name="Wu L."/>
            <person name="Ma J."/>
        </authorList>
    </citation>
    <scope>NUCLEOTIDE SEQUENCE [LARGE SCALE GENOMIC DNA]</scope>
    <source>
        <strain evidence="2">CCUG 57113</strain>
    </source>
</reference>
<evidence type="ECO:0000313" key="2">
    <source>
        <dbReference type="Proteomes" id="UP001596105"/>
    </source>
</evidence>
<sequence length="228" mass="26606">MRKLTSFFNIFSEAKGKEKYIRNLINRMSTVDNAKSSYESISFKAHREAEILNDKDLIPVLVDLISNSRSQDMKSSRNAAYFILSKLVQKFEEHEALQFLINQLRLESDQYVISSMLDRISELNKPDFIEIDPIFQFVHHQDWAIRHSAIRALKKSRNPEARKVILDIILRSKEDFRKNKGDIIYSISTLSDIGNTEDLDLLEELSIIKIRDIKESAAFAIERINKRQ</sequence>
<evidence type="ECO:0000313" key="1">
    <source>
        <dbReference type="EMBL" id="MFC5471602.1"/>
    </source>
</evidence>
<accession>A0ABW0M2U0</accession>
<keyword evidence="2" id="KW-1185">Reference proteome</keyword>
<dbReference type="EMBL" id="JBHSMH010000107">
    <property type="protein sequence ID" value="MFC5471602.1"/>
    <property type="molecule type" value="Genomic_DNA"/>
</dbReference>
<dbReference type="SUPFAM" id="SSF48371">
    <property type="entry name" value="ARM repeat"/>
    <property type="match status" value="1"/>
</dbReference>
<protein>
    <submittedName>
        <fullName evidence="1">HEAT repeat domain-containing protein</fullName>
    </submittedName>
</protein>
<dbReference type="InterPro" id="IPR016024">
    <property type="entry name" value="ARM-type_fold"/>
</dbReference>
<dbReference type="InterPro" id="IPR011989">
    <property type="entry name" value="ARM-like"/>
</dbReference>
<organism evidence="1 2">
    <name type="scientific">Cohnella suwonensis</name>
    <dbReference type="NCBI Taxonomy" id="696072"/>
    <lineage>
        <taxon>Bacteria</taxon>
        <taxon>Bacillati</taxon>
        <taxon>Bacillota</taxon>
        <taxon>Bacilli</taxon>
        <taxon>Bacillales</taxon>
        <taxon>Paenibacillaceae</taxon>
        <taxon>Cohnella</taxon>
    </lineage>
</organism>
<dbReference type="Gene3D" id="1.25.10.10">
    <property type="entry name" value="Leucine-rich Repeat Variant"/>
    <property type="match status" value="1"/>
</dbReference>
<dbReference type="Pfam" id="PF13646">
    <property type="entry name" value="HEAT_2"/>
    <property type="match status" value="1"/>
</dbReference>